<dbReference type="InterPro" id="IPR027408">
    <property type="entry name" value="PNPase/RNase_PH_dom_sf"/>
</dbReference>
<sequence>MLLSTLSEMKCKQNVLKSTDGSVEFSQGDTVVLVGAYGPADCKESKQDVKEAIVEVNFRPKIGIPGIAEKYLEQFVKGVCESCIQRSLHPRTTFSIIVQVIQDRGSLLSCAINGTSMALQDAGISMKFMPVAVTVALKHKEEVSMETDCGTEDYDVIFSPSLEEEEKAFANLTLVFDSVKSELVSTYASGPMTSFQYQQCLMSAKNVSKSIVQFFRDSVSKKLAADVL</sequence>
<dbReference type="InterPro" id="IPR050080">
    <property type="entry name" value="RNase_PH"/>
</dbReference>
<dbReference type="SUPFAM" id="SSF54211">
    <property type="entry name" value="Ribosomal protein S5 domain 2-like"/>
    <property type="match status" value="1"/>
</dbReference>
<dbReference type="SUPFAM" id="SSF55666">
    <property type="entry name" value="Ribonuclease PH domain 2-like"/>
    <property type="match status" value="1"/>
</dbReference>
<dbReference type="GO" id="GO:0016075">
    <property type="term" value="P:rRNA catabolic process"/>
    <property type="evidence" value="ECO:0007669"/>
    <property type="project" value="TreeGrafter"/>
</dbReference>
<evidence type="ECO:0000256" key="5">
    <source>
        <dbReference type="ARBA" id="ARBA00023242"/>
    </source>
</evidence>
<reference evidence="7" key="1">
    <citation type="submission" date="2020-04" db="EMBL/GenBank/DDBJ databases">
        <authorList>
            <person name="Neveu A P."/>
        </authorList>
    </citation>
    <scope>NUCLEOTIDE SEQUENCE</scope>
    <source>
        <tissue evidence="7">Whole embryo</tissue>
    </source>
</reference>
<protein>
    <submittedName>
        <fullName evidence="7">Exosome complex component RRP46</fullName>
    </submittedName>
</protein>
<feature type="domain" description="Exoribonuclease phosphorolytic" evidence="6">
    <location>
        <begin position="8"/>
        <end position="124"/>
    </location>
</feature>
<dbReference type="GO" id="GO:0034475">
    <property type="term" value="P:U4 snRNA 3'-end processing"/>
    <property type="evidence" value="ECO:0007669"/>
    <property type="project" value="TreeGrafter"/>
</dbReference>
<organism evidence="7">
    <name type="scientific">Phallusia mammillata</name>
    <dbReference type="NCBI Taxonomy" id="59560"/>
    <lineage>
        <taxon>Eukaryota</taxon>
        <taxon>Metazoa</taxon>
        <taxon>Chordata</taxon>
        <taxon>Tunicata</taxon>
        <taxon>Ascidiacea</taxon>
        <taxon>Phlebobranchia</taxon>
        <taxon>Ascidiidae</taxon>
        <taxon>Phallusia</taxon>
    </lineage>
</organism>
<evidence type="ECO:0000313" key="7">
    <source>
        <dbReference type="EMBL" id="CAB3244003.1"/>
    </source>
</evidence>
<dbReference type="GO" id="GO:0000176">
    <property type="term" value="C:nuclear exosome (RNase complex)"/>
    <property type="evidence" value="ECO:0007669"/>
    <property type="project" value="TreeGrafter"/>
</dbReference>
<keyword evidence="5" id="KW-0539">Nucleus</keyword>
<dbReference type="PANTHER" id="PTHR11953:SF1">
    <property type="entry name" value="EXOSOME COMPLEX COMPONENT RRP46"/>
    <property type="match status" value="1"/>
</dbReference>
<name>A0A6F9DD36_9ASCI</name>
<dbReference type="EMBL" id="LR784973">
    <property type="protein sequence ID" value="CAB3244003.1"/>
    <property type="molecule type" value="mRNA"/>
</dbReference>
<dbReference type="InterPro" id="IPR020568">
    <property type="entry name" value="Ribosomal_Su5_D2-typ_SF"/>
</dbReference>
<dbReference type="InterPro" id="IPR001247">
    <property type="entry name" value="ExoRNase_PH_dom1"/>
</dbReference>
<evidence type="ECO:0000256" key="1">
    <source>
        <dbReference type="ARBA" id="ARBA00004123"/>
    </source>
</evidence>
<dbReference type="GO" id="GO:0006364">
    <property type="term" value="P:rRNA processing"/>
    <property type="evidence" value="ECO:0007669"/>
    <property type="project" value="UniProtKB-KW"/>
</dbReference>
<dbReference type="GO" id="GO:0071051">
    <property type="term" value="P:poly(A)-dependent snoRNA 3'-end processing"/>
    <property type="evidence" value="ECO:0007669"/>
    <property type="project" value="TreeGrafter"/>
</dbReference>
<proteinExistence type="evidence at transcript level"/>
<dbReference type="GO" id="GO:0005730">
    <property type="term" value="C:nucleolus"/>
    <property type="evidence" value="ECO:0007669"/>
    <property type="project" value="TreeGrafter"/>
</dbReference>
<keyword evidence="4" id="KW-0271">Exosome</keyword>
<evidence type="ECO:0000256" key="3">
    <source>
        <dbReference type="ARBA" id="ARBA00022552"/>
    </source>
</evidence>
<keyword evidence="3" id="KW-0698">rRNA processing</keyword>
<dbReference type="GO" id="GO:0071028">
    <property type="term" value="P:nuclear mRNA surveillance"/>
    <property type="evidence" value="ECO:0007669"/>
    <property type="project" value="TreeGrafter"/>
</dbReference>
<dbReference type="CDD" id="cd11372">
    <property type="entry name" value="RNase_PH_RRP46"/>
    <property type="match status" value="1"/>
</dbReference>
<gene>
    <name evidence="7" type="primary">Exosc5</name>
</gene>
<comment type="similarity">
    <text evidence="2">Belongs to the RNase PH family.</text>
</comment>
<evidence type="ECO:0000259" key="6">
    <source>
        <dbReference type="Pfam" id="PF01138"/>
    </source>
</evidence>
<dbReference type="GO" id="GO:0003723">
    <property type="term" value="F:RNA binding"/>
    <property type="evidence" value="ECO:0007669"/>
    <property type="project" value="TreeGrafter"/>
</dbReference>
<accession>A0A6F9DD36</accession>
<evidence type="ECO:0000256" key="2">
    <source>
        <dbReference type="ARBA" id="ARBA00006678"/>
    </source>
</evidence>
<dbReference type="GO" id="GO:0000177">
    <property type="term" value="C:cytoplasmic exosome (RNase complex)"/>
    <property type="evidence" value="ECO:0007669"/>
    <property type="project" value="TreeGrafter"/>
</dbReference>
<dbReference type="Gene3D" id="3.30.230.70">
    <property type="entry name" value="GHMP Kinase, N-terminal domain"/>
    <property type="match status" value="1"/>
</dbReference>
<dbReference type="AlphaFoldDB" id="A0A6F9DD36"/>
<comment type="subcellular location">
    <subcellularLocation>
        <location evidence="1">Nucleus</location>
    </subcellularLocation>
</comment>
<evidence type="ECO:0000256" key="4">
    <source>
        <dbReference type="ARBA" id="ARBA00022835"/>
    </source>
</evidence>
<dbReference type="InterPro" id="IPR036345">
    <property type="entry name" value="ExoRNase_PH_dom2_sf"/>
</dbReference>
<dbReference type="PANTHER" id="PTHR11953">
    <property type="entry name" value="EXOSOME COMPLEX COMPONENT"/>
    <property type="match status" value="1"/>
</dbReference>
<dbReference type="Pfam" id="PF01138">
    <property type="entry name" value="RNase_PH"/>
    <property type="match status" value="1"/>
</dbReference>